<dbReference type="GO" id="GO:0006882">
    <property type="term" value="P:intracellular zinc ion homeostasis"/>
    <property type="evidence" value="ECO:0007669"/>
    <property type="project" value="TreeGrafter"/>
</dbReference>
<evidence type="ECO:0000256" key="2">
    <source>
        <dbReference type="ARBA" id="ARBA00008114"/>
    </source>
</evidence>
<feature type="transmembrane region" description="Helical" evidence="7">
    <location>
        <begin position="158"/>
        <end position="178"/>
    </location>
</feature>
<proteinExistence type="inferred from homology"/>
<comment type="caution">
    <text evidence="10">The sequence shown here is derived from an EMBL/GenBank/DDBJ whole genome shotgun (WGS) entry which is preliminary data.</text>
</comment>
<dbReference type="AlphaFoldDB" id="A0A0U9HLJ2"/>
<evidence type="ECO:0000256" key="6">
    <source>
        <dbReference type="ARBA" id="ARBA00023136"/>
    </source>
</evidence>
<evidence type="ECO:0000259" key="9">
    <source>
        <dbReference type="Pfam" id="PF16916"/>
    </source>
</evidence>
<dbReference type="Pfam" id="PF16916">
    <property type="entry name" value="ZT_dimer"/>
    <property type="match status" value="1"/>
</dbReference>
<evidence type="ECO:0000256" key="5">
    <source>
        <dbReference type="ARBA" id="ARBA00022989"/>
    </source>
</evidence>
<feature type="transmembrane region" description="Helical" evidence="7">
    <location>
        <begin position="80"/>
        <end position="99"/>
    </location>
</feature>
<evidence type="ECO:0000256" key="4">
    <source>
        <dbReference type="ARBA" id="ARBA00022692"/>
    </source>
</evidence>
<dbReference type="NCBIfam" id="TIGR01297">
    <property type="entry name" value="CDF"/>
    <property type="match status" value="1"/>
</dbReference>
<feature type="domain" description="Cation efflux protein cytoplasmic" evidence="9">
    <location>
        <begin position="217"/>
        <end position="289"/>
    </location>
</feature>
<dbReference type="OrthoDB" id="9806522at2"/>
<evidence type="ECO:0000313" key="11">
    <source>
        <dbReference type="Proteomes" id="UP000054976"/>
    </source>
</evidence>
<dbReference type="STRING" id="86166.TAGGR_1120"/>
<dbReference type="GO" id="GO:0015341">
    <property type="term" value="F:zinc efflux antiporter activity"/>
    <property type="evidence" value="ECO:0007669"/>
    <property type="project" value="TreeGrafter"/>
</dbReference>
<dbReference type="InterPro" id="IPR036837">
    <property type="entry name" value="Cation_efflux_CTD_sf"/>
</dbReference>
<dbReference type="InterPro" id="IPR058533">
    <property type="entry name" value="Cation_efflux_TM"/>
</dbReference>
<sequence length="292" mass="32256">MLHLHERKKQIRKVLLITLLLNLSVSSAKIIYGWLTNSVAIYSDGFHSLFDGISNIGGLIALSIASHPPDREHPYGHRKFETVFAIFIGVLMSLTALEIVRNVYESLITAKKPETDEKAFIVLVGTLIVNIFVSIYEKKKGKELKSEFLIADSAHTKVDIYITIGVIVSVVITTLTELTFVDPIAGLVVGIFVAKEAILIIKESANILADRTALDGEKIAKVVEACRDVEACKDIRTRGTAGQIFVDLKILVNPSISVSKAHDIAEKVEELIKREFPDVVDVVIHVEPFEKS</sequence>
<evidence type="ECO:0000259" key="8">
    <source>
        <dbReference type="Pfam" id="PF01545"/>
    </source>
</evidence>
<dbReference type="InterPro" id="IPR050291">
    <property type="entry name" value="CDF_Transporter"/>
</dbReference>
<dbReference type="Proteomes" id="UP000054976">
    <property type="component" value="Unassembled WGS sequence"/>
</dbReference>
<dbReference type="SUPFAM" id="SSF161111">
    <property type="entry name" value="Cation efflux protein transmembrane domain-like"/>
    <property type="match status" value="1"/>
</dbReference>
<dbReference type="PANTHER" id="PTHR43840:SF15">
    <property type="entry name" value="MITOCHONDRIAL METAL TRANSPORTER 1-RELATED"/>
    <property type="match status" value="1"/>
</dbReference>
<organism evidence="10 11">
    <name type="scientific">Thermodesulfovibrio aggregans</name>
    <dbReference type="NCBI Taxonomy" id="86166"/>
    <lineage>
        <taxon>Bacteria</taxon>
        <taxon>Pseudomonadati</taxon>
        <taxon>Nitrospirota</taxon>
        <taxon>Thermodesulfovibrionia</taxon>
        <taxon>Thermodesulfovibrionales</taxon>
        <taxon>Thermodesulfovibrionaceae</taxon>
        <taxon>Thermodesulfovibrio</taxon>
    </lineage>
</organism>
<dbReference type="PANTHER" id="PTHR43840">
    <property type="entry name" value="MITOCHONDRIAL METAL TRANSPORTER 1-RELATED"/>
    <property type="match status" value="1"/>
</dbReference>
<keyword evidence="11" id="KW-1185">Reference proteome</keyword>
<gene>
    <name evidence="10" type="ORF">TAGGR_1120</name>
</gene>
<feature type="transmembrane region" description="Helical" evidence="7">
    <location>
        <begin position="52"/>
        <end position="68"/>
    </location>
</feature>
<dbReference type="SUPFAM" id="SSF160240">
    <property type="entry name" value="Cation efflux protein cytoplasmic domain-like"/>
    <property type="match status" value="1"/>
</dbReference>
<evidence type="ECO:0000256" key="1">
    <source>
        <dbReference type="ARBA" id="ARBA00004141"/>
    </source>
</evidence>
<dbReference type="Gene3D" id="3.30.70.1350">
    <property type="entry name" value="Cation efflux protein, cytoplasmic domain"/>
    <property type="match status" value="1"/>
</dbReference>
<dbReference type="Pfam" id="PF01545">
    <property type="entry name" value="Cation_efflux"/>
    <property type="match status" value="1"/>
</dbReference>
<comment type="subcellular location">
    <subcellularLocation>
        <location evidence="1">Membrane</location>
        <topology evidence="1">Multi-pass membrane protein</topology>
    </subcellularLocation>
</comment>
<feature type="transmembrane region" description="Helical" evidence="7">
    <location>
        <begin position="119"/>
        <end position="137"/>
    </location>
</feature>
<evidence type="ECO:0000256" key="7">
    <source>
        <dbReference type="SAM" id="Phobius"/>
    </source>
</evidence>
<keyword evidence="6 7" id="KW-0472">Membrane</keyword>
<feature type="domain" description="Cation efflux protein transmembrane" evidence="8">
    <location>
        <begin position="15"/>
        <end position="208"/>
    </location>
</feature>
<evidence type="ECO:0000256" key="3">
    <source>
        <dbReference type="ARBA" id="ARBA00022448"/>
    </source>
</evidence>
<dbReference type="Gene3D" id="1.20.1510.10">
    <property type="entry name" value="Cation efflux protein transmembrane domain"/>
    <property type="match status" value="1"/>
</dbReference>
<dbReference type="GO" id="GO:0015086">
    <property type="term" value="F:cadmium ion transmembrane transporter activity"/>
    <property type="evidence" value="ECO:0007669"/>
    <property type="project" value="TreeGrafter"/>
</dbReference>
<dbReference type="InterPro" id="IPR027470">
    <property type="entry name" value="Cation_efflux_CTD"/>
</dbReference>
<comment type="similarity">
    <text evidence="2">Belongs to the cation diffusion facilitator (CDF) transporter (TC 2.A.4) family.</text>
</comment>
<dbReference type="EMBL" id="BCNO01000001">
    <property type="protein sequence ID" value="GAQ93955.1"/>
    <property type="molecule type" value="Genomic_DNA"/>
</dbReference>
<name>A0A0U9HLJ2_9BACT</name>
<evidence type="ECO:0000313" key="10">
    <source>
        <dbReference type="EMBL" id="GAQ93955.1"/>
    </source>
</evidence>
<feature type="transmembrane region" description="Helical" evidence="7">
    <location>
        <begin position="184"/>
        <end position="201"/>
    </location>
</feature>
<dbReference type="GO" id="GO:0015093">
    <property type="term" value="F:ferrous iron transmembrane transporter activity"/>
    <property type="evidence" value="ECO:0007669"/>
    <property type="project" value="TreeGrafter"/>
</dbReference>
<dbReference type="InterPro" id="IPR027469">
    <property type="entry name" value="Cation_efflux_TMD_sf"/>
</dbReference>
<keyword evidence="3" id="KW-0813">Transport</keyword>
<dbReference type="RefSeq" id="WP_059175442.1">
    <property type="nucleotide sequence ID" value="NZ_BCNO01000001.1"/>
</dbReference>
<protein>
    <submittedName>
        <fullName evidence="10">Cation diffusion facilitator family transporter</fullName>
    </submittedName>
</protein>
<reference evidence="11" key="1">
    <citation type="submission" date="2016-01" db="EMBL/GenBank/DDBJ databases">
        <title>Draft genome sequence of Thermodesulfovibrio aggregans strain TGE-P1.</title>
        <authorList>
            <person name="Sekiguchi Y."/>
            <person name="Ohashi A."/>
            <person name="Matsuura N."/>
            <person name="Tourlousse M.D."/>
        </authorList>
    </citation>
    <scope>NUCLEOTIDE SEQUENCE [LARGE SCALE GENOMIC DNA]</scope>
    <source>
        <strain evidence="11">TGE-P1</strain>
    </source>
</reference>
<keyword evidence="4 7" id="KW-0812">Transmembrane</keyword>
<keyword evidence="5 7" id="KW-1133">Transmembrane helix</keyword>
<dbReference type="FunFam" id="1.20.1510.10:FF:000006">
    <property type="entry name" value="Divalent cation efflux transporter"/>
    <property type="match status" value="1"/>
</dbReference>
<dbReference type="InterPro" id="IPR002524">
    <property type="entry name" value="Cation_efflux"/>
</dbReference>
<dbReference type="GO" id="GO:0005886">
    <property type="term" value="C:plasma membrane"/>
    <property type="evidence" value="ECO:0007669"/>
    <property type="project" value="TreeGrafter"/>
</dbReference>
<accession>A0A0U9HLJ2</accession>